<dbReference type="PROSITE" id="PS50181">
    <property type="entry name" value="FBOX"/>
    <property type="match status" value="1"/>
</dbReference>
<feature type="compositionally biased region" description="Basic and acidic residues" evidence="1">
    <location>
        <begin position="147"/>
        <end position="171"/>
    </location>
</feature>
<sequence length="1240" mass="137112">MAEVASPRVDPNAITTAPDHDAFTLVPVISELLRTRYCAPGTIFLVEGIEIIPVSKTGRWQAVRLLLGDGELCVQALLSADCHRFVETGEVSTGFYIKLEQFDLQWEVMDPEDGAAGGKMDHKMVFLALHDLTTIGWNDAYRAMAKQHRDESETRDERPSAKNDKGKEKAIPGEARSPPPILHTKMEKESAAVRLPPSSSGYGDEIDMDDAFEDMERIVFPNAKKRSTPKAATSSRARGPVALPRDWVDRQVPLKLTTLHSIPSLPYAQNWTCNILAIVTSLSPVEASYLPPYKQRTARLADPSTAKQVHLTVFLDPESFTPPIGSAVLLTGVKNHRFDGGSLKKYASDGGKGGEWWFEDPVDLTWCDVAGIKTWWKQMEEHQVIDGFLGSLSSWDLVYLRRRMHAHEARIRLAALEDLPAEIIIYIAQFLELEDLLACAHVCRHWHAAWTFGAVTASLCCRYFAGLTESHGLAHAAGHDLFAASARRYIGKYLRPWPNAYLSTRWFVGANNDPQRSEDMREDAFHRSECLDFGLDSPPMCYGDGLLAWQPEDSYAVINDLKSLTRTRCSFGASLVAGRKLDLQAVTRQLVIFSSIDLSAGSQVCRELQIWNEKSLEWRRLSLPGRLAKCYAHDSTVIAVTSTGDAFHWSWGGSTIDLQATVSELSAPPSDCVPCLQRVPGAIFHPTDNSIYFLSWVYKPVTLDDRIHVVVIVKYQQGRPVERYETTIANPARAFDPHRPYSDGILHFSLRCQKMNSHGLYMLGVAQTCLHYHGNKSTLAESNWQLVCFNVLTESFAHRTYEKCLTSPKFHRPTWDWADWRDIQAWDDYLLVLWQPRPHVIHEPCTFSELLLATDNIACIASSQEAFAGYVRPRRLEPALTIDTFHQRRSGVAHHVFMDDDFVVYAAPDSVLVSSFKGSSDLVLPPPIEGSPITAFASLPTPRRVAPPRPAPAWDCEVYTTLGAPHGLPIRFKVSAPADQFTVKSKVKGARAAPNTAGTIGMNVLLHGDGGQSFFDFPNQGVNSNLMGVAVLAPDKDLKWGSGDRNGVERPNGLAHSQAVNDLIKQELPQMVAFNQSNVFFTGVSGGSLTLSGFFMPAFLGNYPNGGVLLSCGGLVPQVDFTDESKAALSNTRIHFQSTQKELGSLQKDIPAAIKAYEQEALDQRLDVAQINALQTVDNTPNAGHCAFDNKKFVSGVQTMANSFADIMLNGGNGELQGTGNVLNGVVGNENLKFGEPERN</sequence>
<reference evidence="3 4" key="1">
    <citation type="journal article" date="2017" name="BMC Genomics">
        <title>Chromosome level assembly and secondary metabolite potential of the parasitic fungus Cordyceps militaris.</title>
        <authorList>
            <person name="Kramer G.J."/>
            <person name="Nodwell J.R."/>
        </authorList>
    </citation>
    <scope>NUCLEOTIDE SEQUENCE [LARGE SCALE GENOMIC DNA]</scope>
    <source>
        <strain evidence="3 4">ATCC 34164</strain>
    </source>
</reference>
<dbReference type="Proteomes" id="UP000323067">
    <property type="component" value="Chromosome vi"/>
</dbReference>
<evidence type="ECO:0000313" key="4">
    <source>
        <dbReference type="Proteomes" id="UP000323067"/>
    </source>
</evidence>
<dbReference type="CDD" id="cd09917">
    <property type="entry name" value="F-box_SF"/>
    <property type="match status" value="1"/>
</dbReference>
<dbReference type="VEuPathDB" id="FungiDB:CCM_02128"/>
<evidence type="ECO:0000313" key="3">
    <source>
        <dbReference type="EMBL" id="ATY60542.1"/>
    </source>
</evidence>
<dbReference type="OrthoDB" id="1918685at2759"/>
<feature type="domain" description="F-box" evidence="2">
    <location>
        <begin position="413"/>
        <end position="447"/>
    </location>
</feature>
<dbReference type="Gene3D" id="1.20.1280.50">
    <property type="match status" value="1"/>
</dbReference>
<dbReference type="InterPro" id="IPR001810">
    <property type="entry name" value="F-box_dom"/>
</dbReference>
<gene>
    <name evidence="3" type="ORF">A9K55_006773</name>
</gene>
<dbReference type="AlphaFoldDB" id="A0A2H4SBQ2"/>
<dbReference type="EMBL" id="CP023323">
    <property type="protein sequence ID" value="ATY60542.1"/>
    <property type="molecule type" value="Genomic_DNA"/>
</dbReference>
<evidence type="ECO:0000259" key="2">
    <source>
        <dbReference type="PROSITE" id="PS50181"/>
    </source>
</evidence>
<evidence type="ECO:0000256" key="1">
    <source>
        <dbReference type="SAM" id="MobiDB-lite"/>
    </source>
</evidence>
<dbReference type="SUPFAM" id="SSF81383">
    <property type="entry name" value="F-box domain"/>
    <property type="match status" value="1"/>
</dbReference>
<organism evidence="3 4">
    <name type="scientific">Cordyceps militaris</name>
    <name type="common">Caterpillar fungus</name>
    <name type="synonym">Clavaria militaris</name>
    <dbReference type="NCBI Taxonomy" id="73501"/>
    <lineage>
        <taxon>Eukaryota</taxon>
        <taxon>Fungi</taxon>
        <taxon>Dikarya</taxon>
        <taxon>Ascomycota</taxon>
        <taxon>Pezizomycotina</taxon>
        <taxon>Sordariomycetes</taxon>
        <taxon>Hypocreomycetidae</taxon>
        <taxon>Hypocreales</taxon>
        <taxon>Cordycipitaceae</taxon>
        <taxon>Cordyceps</taxon>
    </lineage>
</organism>
<name>A0A2H4SBQ2_CORMI</name>
<dbReference type="InterPro" id="IPR036047">
    <property type="entry name" value="F-box-like_dom_sf"/>
</dbReference>
<feature type="region of interest" description="Disordered" evidence="1">
    <location>
        <begin position="146"/>
        <end position="182"/>
    </location>
</feature>
<dbReference type="VEuPathDB" id="FungiDB:A9K55_006773"/>
<proteinExistence type="predicted"/>
<protein>
    <submittedName>
        <fullName evidence="3">Cyclin-like F-box</fullName>
    </submittedName>
</protein>
<accession>A0A2H4SBQ2</accession>
<dbReference type="Pfam" id="PF12937">
    <property type="entry name" value="F-box-like"/>
    <property type="match status" value="1"/>
</dbReference>
<dbReference type="SMART" id="SM00256">
    <property type="entry name" value="FBOX"/>
    <property type="match status" value="1"/>
</dbReference>